<gene>
    <name evidence="2" type="ORF">BV133_242</name>
</gene>
<dbReference type="AlphaFoldDB" id="A0A182CXC6"/>
<name>A0A182CXC6_BLAVI</name>
<evidence type="ECO:0000256" key="1">
    <source>
        <dbReference type="SAM" id="MobiDB-lite"/>
    </source>
</evidence>
<sequence length="37" mass="3908">MQWRKAGPTAGRLAETPQAFSGAAGVSEPLHPFQTLV</sequence>
<evidence type="ECO:0000313" key="2">
    <source>
        <dbReference type="EMBL" id="BAR97835.1"/>
    </source>
</evidence>
<accession>A0A182CXC6</accession>
<reference evidence="2" key="1">
    <citation type="journal article" date="2015" name="Genome Announc.">
        <title>Complete Genome Sequence of the Bacteriochlorophyll b-Producing Photosynthetic Bacterium Blastochloris viridis.</title>
        <authorList>
            <person name="Tsukatani Y."/>
            <person name="Hirose Y."/>
            <person name="Harada J."/>
            <person name="Misawa N."/>
            <person name="Mori K."/>
            <person name="Inoue K."/>
            <person name="Tamiaki H."/>
        </authorList>
    </citation>
    <scope>NUCLEOTIDE SEQUENCE [LARGE SCALE GENOMIC DNA]</scope>
    <source>
        <strain evidence="2">DSM 133</strain>
    </source>
</reference>
<organism evidence="2">
    <name type="scientific">Blastochloris viridis</name>
    <name type="common">Rhodopseudomonas viridis</name>
    <dbReference type="NCBI Taxonomy" id="1079"/>
    <lineage>
        <taxon>Bacteria</taxon>
        <taxon>Pseudomonadati</taxon>
        <taxon>Pseudomonadota</taxon>
        <taxon>Alphaproteobacteria</taxon>
        <taxon>Hyphomicrobiales</taxon>
        <taxon>Blastochloridaceae</taxon>
        <taxon>Blastochloris</taxon>
    </lineage>
</organism>
<protein>
    <submittedName>
        <fullName evidence="2">Uncharacterized protein</fullName>
    </submittedName>
</protein>
<proteinExistence type="predicted"/>
<feature type="region of interest" description="Disordered" evidence="1">
    <location>
        <begin position="1"/>
        <end position="26"/>
    </location>
</feature>
<dbReference type="EMBL" id="AP014854">
    <property type="protein sequence ID" value="BAR97835.1"/>
    <property type="molecule type" value="Genomic_DNA"/>
</dbReference>